<dbReference type="PRINTS" id="PR00092">
    <property type="entry name" value="TYROSINASE"/>
</dbReference>
<dbReference type="OrthoDB" id="6132182at2759"/>
<feature type="signal peptide" evidence="3">
    <location>
        <begin position="1"/>
        <end position="16"/>
    </location>
</feature>
<dbReference type="PROSITE" id="PS00498">
    <property type="entry name" value="TYROSINASE_2"/>
    <property type="match status" value="1"/>
</dbReference>
<dbReference type="PANTHER" id="PTHR11474">
    <property type="entry name" value="TYROSINASE FAMILY MEMBER"/>
    <property type="match status" value="1"/>
</dbReference>
<dbReference type="InterPro" id="IPR008922">
    <property type="entry name" value="Di-copper_centre_dom_sf"/>
</dbReference>
<dbReference type="EMBL" id="JH767160">
    <property type="protein sequence ID" value="EQC33326.1"/>
    <property type="molecule type" value="Genomic_DNA"/>
</dbReference>
<keyword evidence="7" id="KW-1185">Reference proteome</keyword>
<evidence type="ECO:0000256" key="1">
    <source>
        <dbReference type="ARBA" id="ARBA00022723"/>
    </source>
</evidence>
<reference evidence="6 7" key="1">
    <citation type="submission" date="2012-04" db="EMBL/GenBank/DDBJ databases">
        <title>The Genome Sequence of Saprolegnia declina VS20.</title>
        <authorList>
            <consortium name="The Broad Institute Genome Sequencing Platform"/>
            <person name="Russ C."/>
            <person name="Nusbaum C."/>
            <person name="Tyler B."/>
            <person name="van West P."/>
            <person name="Dieguez-Uribeondo J."/>
            <person name="de Bruijn I."/>
            <person name="Tripathy S."/>
            <person name="Jiang R."/>
            <person name="Young S.K."/>
            <person name="Zeng Q."/>
            <person name="Gargeya S."/>
            <person name="Fitzgerald M."/>
            <person name="Haas B."/>
            <person name="Abouelleil A."/>
            <person name="Alvarado L."/>
            <person name="Arachchi H.M."/>
            <person name="Berlin A."/>
            <person name="Chapman S.B."/>
            <person name="Goldberg J."/>
            <person name="Griggs A."/>
            <person name="Gujja S."/>
            <person name="Hansen M."/>
            <person name="Howarth C."/>
            <person name="Imamovic A."/>
            <person name="Larimer J."/>
            <person name="McCowen C."/>
            <person name="Montmayeur A."/>
            <person name="Murphy C."/>
            <person name="Neiman D."/>
            <person name="Pearson M."/>
            <person name="Priest M."/>
            <person name="Roberts A."/>
            <person name="Saif S."/>
            <person name="Shea T."/>
            <person name="Sisk P."/>
            <person name="Sykes S."/>
            <person name="Wortman J."/>
            <person name="Nusbaum C."/>
            <person name="Birren B."/>
        </authorList>
    </citation>
    <scope>NUCLEOTIDE SEQUENCE [LARGE SCALE GENOMIC DNA]</scope>
    <source>
        <strain evidence="6 7">VS20</strain>
    </source>
</reference>
<keyword evidence="1" id="KW-0479">Metal-binding</keyword>
<dbReference type="eggNOG" id="ENOG502QRET">
    <property type="taxonomic scope" value="Eukaryota"/>
</dbReference>
<feature type="domain" description="Tyrosinase copper-binding" evidence="4">
    <location>
        <begin position="67"/>
        <end position="84"/>
    </location>
</feature>
<protein>
    <recommendedName>
        <fullName evidence="4 5">Tyrosinase copper-binding domain-containing protein</fullName>
    </recommendedName>
</protein>
<dbReference type="OMA" id="LHADEMT"/>
<keyword evidence="3" id="KW-0732">Signal</keyword>
<feature type="chain" id="PRO_5004583232" description="Tyrosinase copper-binding domain-containing protein" evidence="3">
    <location>
        <begin position="17"/>
        <end position="465"/>
    </location>
</feature>
<proteinExistence type="predicted"/>
<dbReference type="VEuPathDB" id="FungiDB:SDRG_09304"/>
<feature type="domain" description="Tyrosinase copper-binding" evidence="5">
    <location>
        <begin position="236"/>
        <end position="247"/>
    </location>
</feature>
<organism evidence="6 7">
    <name type="scientific">Saprolegnia diclina (strain VS20)</name>
    <dbReference type="NCBI Taxonomy" id="1156394"/>
    <lineage>
        <taxon>Eukaryota</taxon>
        <taxon>Sar</taxon>
        <taxon>Stramenopiles</taxon>
        <taxon>Oomycota</taxon>
        <taxon>Saprolegniomycetes</taxon>
        <taxon>Saprolegniales</taxon>
        <taxon>Saprolegniaceae</taxon>
        <taxon>Saprolegnia</taxon>
    </lineage>
</organism>
<dbReference type="Pfam" id="PF00264">
    <property type="entry name" value="Tyrosinase"/>
    <property type="match status" value="1"/>
</dbReference>
<dbReference type="PROSITE" id="PS51257">
    <property type="entry name" value="PROKAR_LIPOPROTEIN"/>
    <property type="match status" value="1"/>
</dbReference>
<evidence type="ECO:0000313" key="7">
    <source>
        <dbReference type="Proteomes" id="UP000030762"/>
    </source>
</evidence>
<evidence type="ECO:0000256" key="2">
    <source>
        <dbReference type="ARBA" id="ARBA00023008"/>
    </source>
</evidence>
<keyword evidence="2" id="KW-0186">Copper</keyword>
<dbReference type="AlphaFoldDB" id="T0QF04"/>
<sequence>MRLLRLLLVWLGAVLAACPARVRKPWDALPASEQALFLRALTLSMDRGYYARFVALHADEMTNREAHNTCVFLFWHRKFLLGFETMLRSLGDDFACVTLPYFDYVQHNLDYVSRKCTNIASCAKILNAFGGSGPAVASSPSSPILGYRFPGAQCISASPASHFCAPASTTCMRCVPRGPWTSTYFSPDLNFNRVKQSVFAGSSMTAVTAAIEASPHDSMHATLGGAMANLFVSAADPIFFAHHAMIDVLLSIYHECLSRQIGAAEAKVVSDPRVFEGCVANNVPLTANSRVLRLASTPELPFFDNVPTTYGGWVDATQLGNSSYSYELHGLLGTLYTQCDAAGTTTNPGARRLTKKHTVRHSNSVDTQAFLAWRAAIYAAGTAQALSTRAIEDEVEKMMVMLYEHCLPGAVLDYPTAFKSMWRISRPATSKALLDGITSGANPIRIDAWTEINQRYYNCSGAPSA</sequence>
<dbReference type="Gene3D" id="1.10.1280.10">
    <property type="entry name" value="Di-copper center containing domain from catechol oxidase"/>
    <property type="match status" value="1"/>
</dbReference>
<gene>
    <name evidence="6" type="ORF">SDRG_09304</name>
</gene>
<dbReference type="RefSeq" id="XP_008613449.1">
    <property type="nucleotide sequence ID" value="XM_008615227.1"/>
</dbReference>
<evidence type="ECO:0000259" key="4">
    <source>
        <dbReference type="PROSITE" id="PS00497"/>
    </source>
</evidence>
<name>T0QF04_SAPDV</name>
<dbReference type="InParanoid" id="T0QF04"/>
<evidence type="ECO:0000313" key="6">
    <source>
        <dbReference type="EMBL" id="EQC33326.1"/>
    </source>
</evidence>
<dbReference type="PROSITE" id="PS00497">
    <property type="entry name" value="TYROSINASE_1"/>
    <property type="match status" value="1"/>
</dbReference>
<dbReference type="GeneID" id="19950031"/>
<evidence type="ECO:0000259" key="5">
    <source>
        <dbReference type="PROSITE" id="PS00498"/>
    </source>
</evidence>
<dbReference type="SUPFAM" id="SSF48056">
    <property type="entry name" value="Di-copper centre-containing domain"/>
    <property type="match status" value="1"/>
</dbReference>
<dbReference type="GO" id="GO:0016491">
    <property type="term" value="F:oxidoreductase activity"/>
    <property type="evidence" value="ECO:0007669"/>
    <property type="project" value="InterPro"/>
</dbReference>
<dbReference type="PANTHER" id="PTHR11474:SF126">
    <property type="entry name" value="TYROSINASE-LIKE PROTEIN TYR-1-RELATED"/>
    <property type="match status" value="1"/>
</dbReference>
<dbReference type="GO" id="GO:0046872">
    <property type="term" value="F:metal ion binding"/>
    <property type="evidence" value="ECO:0007669"/>
    <property type="project" value="UniProtKB-KW"/>
</dbReference>
<dbReference type="STRING" id="1156394.T0QF04"/>
<dbReference type="Proteomes" id="UP000030762">
    <property type="component" value="Unassembled WGS sequence"/>
</dbReference>
<dbReference type="InterPro" id="IPR002227">
    <property type="entry name" value="Tyrosinase_Cu-bd"/>
</dbReference>
<accession>T0QF04</accession>
<evidence type="ECO:0000256" key="3">
    <source>
        <dbReference type="SAM" id="SignalP"/>
    </source>
</evidence>
<dbReference type="InterPro" id="IPR050316">
    <property type="entry name" value="Tyrosinase/Hemocyanin"/>
</dbReference>